<sequence>MAIYYIAYELHDGELDDYCSMDEVLQKLGAKKIMPFMWFIQLPGSQVKIFEMIKKYLPDPEHDKLLVIKPREVCKTKTLSFIPGTKALAVETPVT</sequence>
<evidence type="ECO:0000313" key="1">
    <source>
        <dbReference type="EMBL" id="RDH44258.1"/>
    </source>
</evidence>
<evidence type="ECO:0008006" key="3">
    <source>
        <dbReference type="Google" id="ProtNLM"/>
    </source>
</evidence>
<accession>A0A4P9VLL8</accession>
<comment type="caution">
    <text evidence="1">The sequence shown here is derived from an EMBL/GenBank/DDBJ whole genome shotgun (WGS) entry which is preliminary data.</text>
</comment>
<dbReference type="EMBL" id="NDXW01000001">
    <property type="protein sequence ID" value="RDH44258.1"/>
    <property type="molecule type" value="Genomic_DNA"/>
</dbReference>
<dbReference type="Proteomes" id="UP000257039">
    <property type="component" value="Unassembled WGS sequence"/>
</dbReference>
<protein>
    <recommendedName>
        <fullName evidence="3">CRISPR-associated protein Cas2</fullName>
    </recommendedName>
</protein>
<evidence type="ECO:0000313" key="2">
    <source>
        <dbReference type="Proteomes" id="UP000257039"/>
    </source>
</evidence>
<gene>
    <name evidence="1" type="ORF">B9G39_12820</name>
</gene>
<name>A0A4P9VLL8_9GAMM</name>
<organism evidence="1 2">
    <name type="scientific">Zooshikella ganghwensis</name>
    <dbReference type="NCBI Taxonomy" id="202772"/>
    <lineage>
        <taxon>Bacteria</taxon>
        <taxon>Pseudomonadati</taxon>
        <taxon>Pseudomonadota</taxon>
        <taxon>Gammaproteobacteria</taxon>
        <taxon>Oceanospirillales</taxon>
        <taxon>Zooshikellaceae</taxon>
        <taxon>Zooshikella</taxon>
    </lineage>
</organism>
<dbReference type="RefSeq" id="WP_094787448.1">
    <property type="nucleotide sequence ID" value="NZ_NDXW01000001.1"/>
</dbReference>
<reference evidence="1 2" key="1">
    <citation type="submission" date="2017-04" db="EMBL/GenBank/DDBJ databases">
        <title>Draft genome sequence of Zooshikella ganghwensis VG4 isolated from Red Sea sediments.</title>
        <authorList>
            <person name="Rehman Z."/>
            <person name="Alam I."/>
            <person name="Kamau A."/>
            <person name="Bajic V."/>
            <person name="Leiknes T."/>
        </authorList>
    </citation>
    <scope>NUCLEOTIDE SEQUENCE [LARGE SCALE GENOMIC DNA]</scope>
    <source>
        <strain evidence="1 2">VG4</strain>
    </source>
</reference>
<proteinExistence type="predicted"/>
<dbReference type="AlphaFoldDB" id="A0A4P9VLL8"/>
<keyword evidence="2" id="KW-1185">Reference proteome</keyword>